<organism evidence="4 5">
    <name type="scientific">Atractosteus spatula</name>
    <name type="common">Alligator gar</name>
    <name type="synonym">Lepisosteus spatula</name>
    <dbReference type="NCBI Taxonomy" id="7917"/>
    <lineage>
        <taxon>Eukaryota</taxon>
        <taxon>Metazoa</taxon>
        <taxon>Chordata</taxon>
        <taxon>Craniata</taxon>
        <taxon>Vertebrata</taxon>
        <taxon>Euteleostomi</taxon>
        <taxon>Actinopterygii</taxon>
        <taxon>Neopterygii</taxon>
        <taxon>Holostei</taxon>
        <taxon>Semionotiformes</taxon>
        <taxon>Lepisosteidae</taxon>
        <taxon>Atractosteus</taxon>
    </lineage>
</organism>
<feature type="transmembrane region" description="Helical" evidence="2">
    <location>
        <begin position="174"/>
        <end position="193"/>
    </location>
</feature>
<feature type="non-terminal residue" evidence="4">
    <location>
        <position position="1"/>
    </location>
</feature>
<feature type="domain" description="Ig-like" evidence="3">
    <location>
        <begin position="82"/>
        <end position="177"/>
    </location>
</feature>
<keyword evidence="5" id="KW-1185">Reference proteome</keyword>
<keyword evidence="2" id="KW-0472">Membrane</keyword>
<dbReference type="InterPro" id="IPR007110">
    <property type="entry name" value="Ig-like_dom"/>
</dbReference>
<sequence length="206" mass="22999">FHLRNIARIHPMLSLTVAEKLINTFFSQIDYCNALLTGVSKSTLNKLQYVQNSAARILTRSSASNHITPILKSLHWLPVKFPHYTEPVVQKDGVAEGGEAQFNCSSGQGFPEPTVHWLINGERPPVDTVRSTVTQEPDTKLFSVRSLITVNVTQEITVSCTIENHRLKENKTSAVIYLVGGFLIAVLIGVAMWKRRELFRLCGIAQ</sequence>
<keyword evidence="1" id="KW-1015">Disulfide bond</keyword>
<evidence type="ECO:0000313" key="4">
    <source>
        <dbReference type="EMBL" id="MBN3319353.1"/>
    </source>
</evidence>
<dbReference type="Proteomes" id="UP000736164">
    <property type="component" value="Unassembled WGS sequence"/>
</dbReference>
<protein>
    <submittedName>
        <fullName evidence="4">CD80 protein</fullName>
    </submittedName>
</protein>
<accession>A0A8J7TDK6</accession>
<comment type="caution">
    <text evidence="4">The sequence shown here is derived from an EMBL/GenBank/DDBJ whole genome shotgun (WGS) entry which is preliminary data.</text>
</comment>
<reference evidence="4" key="1">
    <citation type="journal article" date="2021" name="Cell">
        <title>Tracing the genetic footprints of vertebrate landing in non-teleost ray-finned fishes.</title>
        <authorList>
            <person name="Bi X."/>
            <person name="Wang K."/>
            <person name="Yang L."/>
            <person name="Pan H."/>
            <person name="Jiang H."/>
            <person name="Wei Q."/>
            <person name="Fang M."/>
            <person name="Yu H."/>
            <person name="Zhu C."/>
            <person name="Cai Y."/>
            <person name="He Y."/>
            <person name="Gan X."/>
            <person name="Zeng H."/>
            <person name="Yu D."/>
            <person name="Zhu Y."/>
            <person name="Jiang H."/>
            <person name="Qiu Q."/>
            <person name="Yang H."/>
            <person name="Zhang Y.E."/>
            <person name="Wang W."/>
            <person name="Zhu M."/>
            <person name="He S."/>
            <person name="Zhang G."/>
        </authorList>
    </citation>
    <scope>NUCLEOTIDE SEQUENCE</scope>
    <source>
        <strain evidence="4">Allg_001</strain>
    </source>
</reference>
<dbReference type="PROSITE" id="PS50835">
    <property type="entry name" value="IG_LIKE"/>
    <property type="match status" value="1"/>
</dbReference>
<dbReference type="InterPro" id="IPR013162">
    <property type="entry name" value="CD80_C2-set"/>
</dbReference>
<feature type="non-terminal residue" evidence="4">
    <location>
        <position position="206"/>
    </location>
</feature>
<name>A0A8J7TDK6_ATRSP</name>
<dbReference type="InterPro" id="IPR036179">
    <property type="entry name" value="Ig-like_dom_sf"/>
</dbReference>
<keyword evidence="2" id="KW-0812">Transmembrane</keyword>
<dbReference type="SUPFAM" id="SSF48726">
    <property type="entry name" value="Immunoglobulin"/>
    <property type="match status" value="1"/>
</dbReference>
<dbReference type="InterPro" id="IPR013783">
    <property type="entry name" value="Ig-like_fold"/>
</dbReference>
<keyword evidence="2" id="KW-1133">Transmembrane helix</keyword>
<evidence type="ECO:0000256" key="1">
    <source>
        <dbReference type="ARBA" id="ARBA00023157"/>
    </source>
</evidence>
<evidence type="ECO:0000259" key="3">
    <source>
        <dbReference type="PROSITE" id="PS50835"/>
    </source>
</evidence>
<evidence type="ECO:0000313" key="5">
    <source>
        <dbReference type="Proteomes" id="UP000736164"/>
    </source>
</evidence>
<dbReference type="EMBL" id="JAAWVO010044324">
    <property type="protein sequence ID" value="MBN3319353.1"/>
    <property type="molecule type" value="Genomic_DNA"/>
</dbReference>
<evidence type="ECO:0000256" key="2">
    <source>
        <dbReference type="SAM" id="Phobius"/>
    </source>
</evidence>
<dbReference type="AlphaFoldDB" id="A0A8J7TDK6"/>
<proteinExistence type="predicted"/>
<gene>
    <name evidence="4" type="primary">Cd80_1</name>
    <name evidence="4" type="ORF">GTO95_0014461</name>
</gene>
<dbReference type="FunFam" id="2.60.40.10:FF:004398">
    <property type="match status" value="1"/>
</dbReference>
<dbReference type="Gene3D" id="2.60.40.10">
    <property type="entry name" value="Immunoglobulins"/>
    <property type="match status" value="1"/>
</dbReference>
<dbReference type="Pfam" id="PF08205">
    <property type="entry name" value="C2-set_2"/>
    <property type="match status" value="1"/>
</dbReference>